<comment type="caution">
    <text evidence="4">The sequence shown here is derived from an EMBL/GenBank/DDBJ whole genome shotgun (WGS) entry which is preliminary data.</text>
</comment>
<organism evidence="4 5">
    <name type="scientific">Mycena venus</name>
    <dbReference type="NCBI Taxonomy" id="2733690"/>
    <lineage>
        <taxon>Eukaryota</taxon>
        <taxon>Fungi</taxon>
        <taxon>Dikarya</taxon>
        <taxon>Basidiomycota</taxon>
        <taxon>Agaricomycotina</taxon>
        <taxon>Agaricomycetes</taxon>
        <taxon>Agaricomycetidae</taxon>
        <taxon>Agaricales</taxon>
        <taxon>Marasmiineae</taxon>
        <taxon>Mycenaceae</taxon>
        <taxon>Mycena</taxon>
    </lineage>
</organism>
<keyword evidence="2" id="KW-0472">Membrane</keyword>
<evidence type="ECO:0000313" key="4">
    <source>
        <dbReference type="EMBL" id="KAF7363019.1"/>
    </source>
</evidence>
<protein>
    <recommendedName>
        <fullName evidence="3">DUF6534 domain-containing protein</fullName>
    </recommendedName>
</protein>
<feature type="transmembrane region" description="Helical" evidence="2">
    <location>
        <begin position="636"/>
        <end position="658"/>
    </location>
</feature>
<feature type="transmembrane region" description="Helical" evidence="2">
    <location>
        <begin position="164"/>
        <end position="184"/>
    </location>
</feature>
<dbReference type="PANTHER" id="PTHR40465:SF1">
    <property type="entry name" value="DUF6534 DOMAIN-CONTAINING PROTEIN"/>
    <property type="match status" value="1"/>
</dbReference>
<dbReference type="InterPro" id="IPR045339">
    <property type="entry name" value="DUF6534"/>
</dbReference>
<sequence length="750" mass="82223">MAALFPAVDDTLGAALIGFAFSCVVFGVNTNQVFTYFQRYPGDKIAYKLIVVLIWVLELVDQAFIGHAVYFYTITNYTKPLVLITQPVAWTLILQLTIGALIGVIVRLCFAMRVWRFSQRNIPVTAAVVAFNLSELGLAIAYTVKCFQDPFLVILPNLKLLASLALGAGVLTDVFTACALCFFLRRFRTGHKRADSLVNTLTIYAVNTGAFTAAISLLTLIFYDVHPHNFQFMAFYFILSKLYAISFLCTLNTRKIIRGKGTDQEGPTTGASANISGNHFYMSHVPRSNTSGYRGEYTARGDVSISKGLEIGIHQEVSISTDLESQATSIPYNSSPYSSPYTTTRSNTATKRAFRMATVICPDSQACFSNRPPASALFLDSYSTFRLVPSYIDEPVAKPCPIPCSPPPQMSFTLDNTLGAVVVGFAAACVVFGILVTQAWTYFSRFNSDMPLYKLLVVLILLLEATDQAFIGHFVYFYTVTSAGNPFALATGTTTWSIIMQQAIGSVVGTIVKCCFATRVYRFSERNIFITAFIVLLALGQLGVAIVFTAHAFQLSSIPQVFHLKMLATISLALGVLTDVVTAASLCFFLWRMRTGHSSAANSLINRLVTDAVNTGVLTTVVSLSTLLLFDFLDGNLIFAATYFLLSKLYAVSFLATLNTRRVVRGRGTDHEQASATSRRTGATGGSRRPTTGGRDAEVETNMFHLGTRMPSMYAGDEEAYPAQYPDYDLKPGFPPEPTRGFRTVIRPMI</sequence>
<evidence type="ECO:0000256" key="1">
    <source>
        <dbReference type="SAM" id="MobiDB-lite"/>
    </source>
</evidence>
<feature type="domain" description="DUF6534" evidence="3">
    <location>
        <begin position="576"/>
        <end position="662"/>
    </location>
</feature>
<feature type="transmembrane region" description="Helical" evidence="2">
    <location>
        <begin position="229"/>
        <end position="251"/>
    </location>
</feature>
<dbReference type="OrthoDB" id="3190888at2759"/>
<name>A0A8H6YR43_9AGAR</name>
<feature type="transmembrane region" description="Helical" evidence="2">
    <location>
        <begin position="196"/>
        <end position="223"/>
    </location>
</feature>
<feature type="transmembrane region" description="Helical" evidence="2">
    <location>
        <begin position="528"/>
        <end position="554"/>
    </location>
</feature>
<dbReference type="Proteomes" id="UP000620124">
    <property type="component" value="Unassembled WGS sequence"/>
</dbReference>
<feature type="transmembrane region" description="Helical" evidence="2">
    <location>
        <begin position="49"/>
        <end position="72"/>
    </location>
</feature>
<proteinExistence type="predicted"/>
<keyword evidence="2" id="KW-1133">Transmembrane helix</keyword>
<feature type="transmembrane region" description="Helical" evidence="2">
    <location>
        <begin position="122"/>
        <end position="144"/>
    </location>
</feature>
<feature type="transmembrane region" description="Helical" evidence="2">
    <location>
        <begin position="418"/>
        <end position="443"/>
    </location>
</feature>
<feature type="region of interest" description="Disordered" evidence="1">
    <location>
        <begin position="666"/>
        <end position="699"/>
    </location>
</feature>
<evidence type="ECO:0000256" key="2">
    <source>
        <dbReference type="SAM" id="Phobius"/>
    </source>
</evidence>
<dbReference type="AlphaFoldDB" id="A0A8H6YR43"/>
<accession>A0A8H6YR43</accession>
<feature type="domain" description="DUF6534" evidence="3">
    <location>
        <begin position="170"/>
        <end position="255"/>
    </location>
</feature>
<feature type="transmembrane region" description="Helical" evidence="2">
    <location>
        <begin position="612"/>
        <end position="630"/>
    </location>
</feature>
<reference evidence="4" key="1">
    <citation type="submission" date="2020-05" db="EMBL/GenBank/DDBJ databases">
        <title>Mycena genomes resolve the evolution of fungal bioluminescence.</title>
        <authorList>
            <person name="Tsai I.J."/>
        </authorList>
    </citation>
    <scope>NUCLEOTIDE SEQUENCE</scope>
    <source>
        <strain evidence="4">CCC161011</strain>
    </source>
</reference>
<feature type="compositionally biased region" description="Low complexity" evidence="1">
    <location>
        <begin position="674"/>
        <end position="694"/>
    </location>
</feature>
<feature type="transmembrane region" description="Helical" evidence="2">
    <location>
        <begin position="455"/>
        <end position="478"/>
    </location>
</feature>
<dbReference type="EMBL" id="JACAZI010000004">
    <property type="protein sequence ID" value="KAF7363019.1"/>
    <property type="molecule type" value="Genomic_DNA"/>
</dbReference>
<feature type="transmembrane region" description="Helical" evidence="2">
    <location>
        <begin position="12"/>
        <end position="37"/>
    </location>
</feature>
<feature type="transmembrane region" description="Helical" evidence="2">
    <location>
        <begin position="92"/>
        <end position="110"/>
    </location>
</feature>
<dbReference type="Pfam" id="PF20152">
    <property type="entry name" value="DUF6534"/>
    <property type="match status" value="2"/>
</dbReference>
<keyword evidence="5" id="KW-1185">Reference proteome</keyword>
<keyword evidence="2" id="KW-0812">Transmembrane</keyword>
<feature type="transmembrane region" description="Helical" evidence="2">
    <location>
        <begin position="566"/>
        <end position="591"/>
    </location>
</feature>
<gene>
    <name evidence="4" type="ORF">MVEN_00653700</name>
</gene>
<dbReference type="PANTHER" id="PTHR40465">
    <property type="entry name" value="CHROMOSOME 1, WHOLE GENOME SHOTGUN SEQUENCE"/>
    <property type="match status" value="1"/>
</dbReference>
<evidence type="ECO:0000313" key="5">
    <source>
        <dbReference type="Proteomes" id="UP000620124"/>
    </source>
</evidence>
<evidence type="ECO:0000259" key="3">
    <source>
        <dbReference type="Pfam" id="PF20152"/>
    </source>
</evidence>